<keyword evidence="1" id="KW-0812">Transmembrane</keyword>
<name>A0ABR1Y689_9PEZI</name>
<evidence type="ECO:0000256" key="1">
    <source>
        <dbReference type="SAM" id="Phobius"/>
    </source>
</evidence>
<organism evidence="2 3">
    <name type="scientific">Phyllosticta citrichinensis</name>
    <dbReference type="NCBI Taxonomy" id="1130410"/>
    <lineage>
        <taxon>Eukaryota</taxon>
        <taxon>Fungi</taxon>
        <taxon>Dikarya</taxon>
        <taxon>Ascomycota</taxon>
        <taxon>Pezizomycotina</taxon>
        <taxon>Dothideomycetes</taxon>
        <taxon>Dothideomycetes incertae sedis</taxon>
        <taxon>Botryosphaeriales</taxon>
        <taxon>Phyllostictaceae</taxon>
        <taxon>Phyllosticta</taxon>
    </lineage>
</organism>
<evidence type="ECO:0008006" key="4">
    <source>
        <dbReference type="Google" id="ProtNLM"/>
    </source>
</evidence>
<evidence type="ECO:0000313" key="2">
    <source>
        <dbReference type="EMBL" id="KAK8177162.1"/>
    </source>
</evidence>
<proteinExistence type="predicted"/>
<gene>
    <name evidence="2" type="ORF">IWX90DRAFT_9930</name>
</gene>
<accession>A0ABR1Y689</accession>
<dbReference type="Proteomes" id="UP001456524">
    <property type="component" value="Unassembled WGS sequence"/>
</dbReference>
<keyword evidence="1" id="KW-1133">Transmembrane helix</keyword>
<dbReference type="EMBL" id="JBBWUH010000001">
    <property type="protein sequence ID" value="KAK8177162.1"/>
    <property type="molecule type" value="Genomic_DNA"/>
</dbReference>
<sequence length="110" mass="12732">MTPKGSWWSGYWSFSLFCFALFTSWAPPVGWPPLYCTKIIHISSDARKVGGTNTRLDLFVKPFSFFFVVVVAERARALFVFLIPAGRAVMFVVWRDLFFFWLCIALHRIA</sequence>
<feature type="transmembrane region" description="Helical" evidence="1">
    <location>
        <begin position="12"/>
        <end position="35"/>
    </location>
</feature>
<evidence type="ECO:0000313" key="3">
    <source>
        <dbReference type="Proteomes" id="UP001456524"/>
    </source>
</evidence>
<keyword evidence="3" id="KW-1185">Reference proteome</keyword>
<reference evidence="2 3" key="1">
    <citation type="journal article" date="2022" name="G3 (Bethesda)">
        <title>Enemy or ally: a genomic approach to elucidate the lifestyle of Phyllosticta citrichinaensis.</title>
        <authorList>
            <person name="Buijs V.A."/>
            <person name="Groenewald J.Z."/>
            <person name="Haridas S."/>
            <person name="LaButti K.M."/>
            <person name="Lipzen A."/>
            <person name="Martin F.M."/>
            <person name="Barry K."/>
            <person name="Grigoriev I.V."/>
            <person name="Crous P.W."/>
            <person name="Seidl M.F."/>
        </authorList>
    </citation>
    <scope>NUCLEOTIDE SEQUENCE [LARGE SCALE GENOMIC DNA]</scope>
    <source>
        <strain evidence="2 3">CBS 129764</strain>
    </source>
</reference>
<comment type="caution">
    <text evidence="2">The sequence shown here is derived from an EMBL/GenBank/DDBJ whole genome shotgun (WGS) entry which is preliminary data.</text>
</comment>
<keyword evidence="1" id="KW-0472">Membrane</keyword>
<protein>
    <recommendedName>
        <fullName evidence="4">Secreted protein</fullName>
    </recommendedName>
</protein>